<reference evidence="4 5" key="1">
    <citation type="submission" date="2014-10" db="EMBL/GenBank/DDBJ databases">
        <title>Draft genome of the hookworm Ancylostoma caninum.</title>
        <authorList>
            <person name="Mitreva M."/>
        </authorList>
    </citation>
    <scope>NUCLEOTIDE SEQUENCE [LARGE SCALE GENOMIC DNA]</scope>
    <source>
        <strain evidence="4 5">Baltimore</strain>
    </source>
</reference>
<evidence type="ECO:0000259" key="3">
    <source>
        <dbReference type="Pfam" id="PF06110"/>
    </source>
</evidence>
<dbReference type="PANTHER" id="PTHR12452:SF0">
    <property type="entry name" value="THIOREDOXIN DOMAIN-CONTAINING PROTEIN 17"/>
    <property type="match status" value="1"/>
</dbReference>
<dbReference type="Gene3D" id="3.40.30.10">
    <property type="entry name" value="Glutaredoxin"/>
    <property type="match status" value="1"/>
</dbReference>
<evidence type="ECO:0000313" key="4">
    <source>
        <dbReference type="EMBL" id="RCN25117.1"/>
    </source>
</evidence>
<dbReference type="CDD" id="cd02952">
    <property type="entry name" value="TRP14_like"/>
    <property type="match status" value="1"/>
</dbReference>
<dbReference type="PANTHER" id="PTHR12452">
    <property type="entry name" value="42-9-9 PROTEIN-RELATED"/>
    <property type="match status" value="1"/>
</dbReference>
<comment type="similarity">
    <text evidence="1">Belongs to the thioredoxin family.</text>
</comment>
<evidence type="ECO:0000256" key="1">
    <source>
        <dbReference type="ARBA" id="ARBA00008987"/>
    </source>
</evidence>
<sequence length="168" mass="18627">MPSSITMVFIMIGVYVHTKVISSRLVASHFIAALVHVTLSVVFMREVTVEGYDAIRKELTSLSGKVFVLFTGSKIDGKSWCPDCVAAEPVIDSILHSSEGKSLDATFVTCYVGAREYWKDPACPFRTDKDFKLTCVPTLIEVGKKHKRLLDSQAKNASLVKDFFSEDN</sequence>
<evidence type="ECO:0000256" key="2">
    <source>
        <dbReference type="ARBA" id="ARBA00016949"/>
    </source>
</evidence>
<dbReference type="GO" id="GO:0005829">
    <property type="term" value="C:cytosol"/>
    <property type="evidence" value="ECO:0007669"/>
    <property type="project" value="TreeGrafter"/>
</dbReference>
<dbReference type="InterPro" id="IPR045108">
    <property type="entry name" value="TXNDC17-like"/>
</dbReference>
<keyword evidence="5" id="KW-1185">Reference proteome</keyword>
<dbReference type="Pfam" id="PF06110">
    <property type="entry name" value="TXD17-like_Trx"/>
    <property type="match status" value="1"/>
</dbReference>
<dbReference type="Proteomes" id="UP000252519">
    <property type="component" value="Unassembled WGS sequence"/>
</dbReference>
<name>A0A368F4J4_ANCCA</name>
<dbReference type="InterPro" id="IPR036249">
    <property type="entry name" value="Thioredoxin-like_sf"/>
</dbReference>
<feature type="domain" description="Thioredoxin" evidence="3">
    <location>
        <begin position="50"/>
        <end position="166"/>
    </location>
</feature>
<protein>
    <recommendedName>
        <fullName evidence="2">Thioredoxin domain-containing protein 17</fullName>
    </recommendedName>
</protein>
<comment type="caution">
    <text evidence="4">The sequence shown here is derived from an EMBL/GenBank/DDBJ whole genome shotgun (WGS) entry which is preliminary data.</text>
</comment>
<organism evidence="4 5">
    <name type="scientific">Ancylostoma caninum</name>
    <name type="common">Dog hookworm</name>
    <dbReference type="NCBI Taxonomy" id="29170"/>
    <lineage>
        <taxon>Eukaryota</taxon>
        <taxon>Metazoa</taxon>
        <taxon>Ecdysozoa</taxon>
        <taxon>Nematoda</taxon>
        <taxon>Chromadorea</taxon>
        <taxon>Rhabditida</taxon>
        <taxon>Rhabditina</taxon>
        <taxon>Rhabditomorpha</taxon>
        <taxon>Strongyloidea</taxon>
        <taxon>Ancylostomatidae</taxon>
        <taxon>Ancylostomatinae</taxon>
        <taxon>Ancylostoma</taxon>
    </lineage>
</organism>
<accession>A0A368F4J4</accession>
<dbReference type="GO" id="GO:0047134">
    <property type="term" value="F:protein-disulfide reductase [NAD(P)H] activity"/>
    <property type="evidence" value="ECO:0007669"/>
    <property type="project" value="InterPro"/>
</dbReference>
<dbReference type="EMBL" id="JOJR01014041">
    <property type="protein sequence ID" value="RCN25117.1"/>
    <property type="molecule type" value="Genomic_DNA"/>
</dbReference>
<gene>
    <name evidence="4" type="ORF">ANCCAN_29173</name>
</gene>
<dbReference type="STRING" id="29170.A0A368F4J4"/>
<dbReference type="InterPro" id="IPR010357">
    <property type="entry name" value="TXNDC17_dom"/>
</dbReference>
<evidence type="ECO:0000313" key="5">
    <source>
        <dbReference type="Proteomes" id="UP000252519"/>
    </source>
</evidence>
<dbReference type="OrthoDB" id="78947at2759"/>
<dbReference type="AlphaFoldDB" id="A0A368F4J4"/>
<dbReference type="SUPFAM" id="SSF52833">
    <property type="entry name" value="Thioredoxin-like"/>
    <property type="match status" value="1"/>
</dbReference>
<proteinExistence type="inferred from homology"/>